<evidence type="ECO:0000256" key="10">
    <source>
        <dbReference type="SAM" id="Phobius"/>
    </source>
</evidence>
<evidence type="ECO:0000256" key="6">
    <source>
        <dbReference type="ARBA" id="ARBA00023136"/>
    </source>
</evidence>
<dbReference type="InterPro" id="IPR033479">
    <property type="entry name" value="dCache_1"/>
</dbReference>
<dbReference type="SMART" id="SM00304">
    <property type="entry name" value="HAMP"/>
    <property type="match status" value="2"/>
</dbReference>
<dbReference type="PANTHER" id="PTHR32089">
    <property type="entry name" value="METHYL-ACCEPTING CHEMOTAXIS PROTEIN MCPB"/>
    <property type="match status" value="1"/>
</dbReference>
<keyword evidence="14" id="KW-1185">Reference proteome</keyword>
<keyword evidence="7 9" id="KW-0807">Transducer</keyword>
<evidence type="ECO:0000256" key="9">
    <source>
        <dbReference type="PROSITE-ProRule" id="PRU00284"/>
    </source>
</evidence>
<dbReference type="CDD" id="cd11386">
    <property type="entry name" value="MCP_signal"/>
    <property type="match status" value="1"/>
</dbReference>
<protein>
    <submittedName>
        <fullName evidence="13">Methyl-accepting chemotaxis protein</fullName>
    </submittedName>
</protein>
<keyword evidence="5 10" id="KW-1133">Transmembrane helix</keyword>
<comment type="similarity">
    <text evidence="8">Belongs to the methyl-accepting chemotaxis (MCP) protein family.</text>
</comment>
<dbReference type="AlphaFoldDB" id="A0A918NZH8"/>
<evidence type="ECO:0000256" key="3">
    <source>
        <dbReference type="ARBA" id="ARBA00022500"/>
    </source>
</evidence>
<evidence type="ECO:0000256" key="4">
    <source>
        <dbReference type="ARBA" id="ARBA00022692"/>
    </source>
</evidence>
<accession>A0A918NZH8</accession>
<dbReference type="CDD" id="cd18773">
    <property type="entry name" value="PDC1_HK_sensor"/>
    <property type="match status" value="1"/>
</dbReference>
<dbReference type="SUPFAM" id="SSF103190">
    <property type="entry name" value="Sensory domain-like"/>
    <property type="match status" value="1"/>
</dbReference>
<evidence type="ECO:0000259" key="12">
    <source>
        <dbReference type="PROSITE" id="PS50885"/>
    </source>
</evidence>
<keyword evidence="6 10" id="KW-0472">Membrane</keyword>
<dbReference type="Pfam" id="PF00015">
    <property type="entry name" value="MCPsignal"/>
    <property type="match status" value="1"/>
</dbReference>
<dbReference type="InterPro" id="IPR004089">
    <property type="entry name" value="MCPsignal_dom"/>
</dbReference>
<gene>
    <name evidence="13" type="ORF">GCM10011289_10380</name>
</gene>
<evidence type="ECO:0000256" key="5">
    <source>
        <dbReference type="ARBA" id="ARBA00022989"/>
    </source>
</evidence>
<dbReference type="InterPro" id="IPR003660">
    <property type="entry name" value="HAMP_dom"/>
</dbReference>
<dbReference type="Pfam" id="PF02743">
    <property type="entry name" value="dCache_1"/>
    <property type="match status" value="1"/>
</dbReference>
<dbReference type="Gene3D" id="3.30.450.20">
    <property type="entry name" value="PAS domain"/>
    <property type="match status" value="2"/>
</dbReference>
<dbReference type="SUPFAM" id="SSF58104">
    <property type="entry name" value="Methyl-accepting chemotaxis protein (MCP) signaling domain"/>
    <property type="match status" value="1"/>
</dbReference>
<dbReference type="PANTHER" id="PTHR32089:SF112">
    <property type="entry name" value="LYSOZYME-LIKE PROTEIN-RELATED"/>
    <property type="match status" value="1"/>
</dbReference>
<reference evidence="13" key="2">
    <citation type="submission" date="2020-09" db="EMBL/GenBank/DDBJ databases">
        <authorList>
            <person name="Sun Q."/>
            <person name="Kim S."/>
        </authorList>
    </citation>
    <scope>NUCLEOTIDE SEQUENCE</scope>
    <source>
        <strain evidence="13">KCTC 32182</strain>
    </source>
</reference>
<dbReference type="Proteomes" id="UP000645257">
    <property type="component" value="Unassembled WGS sequence"/>
</dbReference>
<evidence type="ECO:0000259" key="11">
    <source>
        <dbReference type="PROSITE" id="PS50111"/>
    </source>
</evidence>
<comment type="caution">
    <text evidence="13">The sequence shown here is derived from an EMBL/GenBank/DDBJ whole genome shotgun (WGS) entry which is preliminary data.</text>
</comment>
<keyword evidence="4 10" id="KW-0812">Transmembrane</keyword>
<evidence type="ECO:0000256" key="7">
    <source>
        <dbReference type="ARBA" id="ARBA00023224"/>
    </source>
</evidence>
<keyword evidence="3" id="KW-0145">Chemotaxis</keyword>
<dbReference type="CDD" id="cd06225">
    <property type="entry name" value="HAMP"/>
    <property type="match status" value="1"/>
</dbReference>
<dbReference type="Gene3D" id="1.10.287.950">
    <property type="entry name" value="Methyl-accepting chemotaxis protein"/>
    <property type="match status" value="1"/>
</dbReference>
<feature type="transmembrane region" description="Helical" evidence="10">
    <location>
        <begin position="269"/>
        <end position="292"/>
    </location>
</feature>
<feature type="domain" description="HAMP" evidence="12">
    <location>
        <begin position="293"/>
        <end position="347"/>
    </location>
</feature>
<dbReference type="PROSITE" id="PS50111">
    <property type="entry name" value="CHEMOTAXIS_TRANSDUC_2"/>
    <property type="match status" value="1"/>
</dbReference>
<organism evidence="13 14">
    <name type="scientific">Paludibacterium paludis</name>
    <dbReference type="NCBI Taxonomy" id="1225769"/>
    <lineage>
        <taxon>Bacteria</taxon>
        <taxon>Pseudomonadati</taxon>
        <taxon>Pseudomonadota</taxon>
        <taxon>Betaproteobacteria</taxon>
        <taxon>Neisseriales</taxon>
        <taxon>Chromobacteriaceae</taxon>
        <taxon>Paludibacterium</taxon>
    </lineage>
</organism>
<reference evidence="13" key="1">
    <citation type="journal article" date="2014" name="Int. J. Syst. Evol. Microbiol.">
        <title>Complete genome sequence of Corynebacterium casei LMG S-19264T (=DSM 44701T), isolated from a smear-ripened cheese.</title>
        <authorList>
            <consortium name="US DOE Joint Genome Institute (JGI-PGF)"/>
            <person name="Walter F."/>
            <person name="Albersmeier A."/>
            <person name="Kalinowski J."/>
            <person name="Ruckert C."/>
        </authorList>
    </citation>
    <scope>NUCLEOTIDE SEQUENCE</scope>
    <source>
        <strain evidence="13">KCTC 32182</strain>
    </source>
</reference>
<evidence type="ECO:0000313" key="14">
    <source>
        <dbReference type="Proteomes" id="UP000645257"/>
    </source>
</evidence>
<dbReference type="EMBL" id="BMYX01000004">
    <property type="protein sequence ID" value="GGY09513.1"/>
    <property type="molecule type" value="Genomic_DNA"/>
</dbReference>
<evidence type="ECO:0000256" key="8">
    <source>
        <dbReference type="ARBA" id="ARBA00029447"/>
    </source>
</evidence>
<dbReference type="GO" id="GO:0006935">
    <property type="term" value="P:chemotaxis"/>
    <property type="evidence" value="ECO:0007669"/>
    <property type="project" value="UniProtKB-KW"/>
</dbReference>
<dbReference type="GO" id="GO:0004888">
    <property type="term" value="F:transmembrane signaling receptor activity"/>
    <property type="evidence" value="ECO:0007669"/>
    <property type="project" value="InterPro"/>
</dbReference>
<dbReference type="InterPro" id="IPR029151">
    <property type="entry name" value="Sensor-like_sf"/>
</dbReference>
<keyword evidence="2" id="KW-1003">Cell membrane</keyword>
<feature type="transmembrane region" description="Helical" evidence="10">
    <location>
        <begin position="6"/>
        <end position="29"/>
    </location>
</feature>
<proteinExistence type="inferred from homology"/>
<name>A0A918NZH8_9NEIS</name>
<dbReference type="Pfam" id="PF00672">
    <property type="entry name" value="HAMP"/>
    <property type="match status" value="1"/>
</dbReference>
<dbReference type="GO" id="GO:0005886">
    <property type="term" value="C:plasma membrane"/>
    <property type="evidence" value="ECO:0007669"/>
    <property type="project" value="UniProtKB-SubCell"/>
</dbReference>
<dbReference type="PROSITE" id="PS50885">
    <property type="entry name" value="HAMP"/>
    <property type="match status" value="1"/>
</dbReference>
<feature type="domain" description="Methyl-accepting transducer" evidence="11">
    <location>
        <begin position="352"/>
        <end position="588"/>
    </location>
</feature>
<comment type="subcellular location">
    <subcellularLocation>
        <location evidence="1">Cell membrane</location>
        <topology evidence="1">Multi-pass membrane protein</topology>
    </subcellularLocation>
</comment>
<evidence type="ECO:0000256" key="1">
    <source>
        <dbReference type="ARBA" id="ARBA00004651"/>
    </source>
</evidence>
<dbReference type="RefSeq" id="WP_189531955.1">
    <property type="nucleotide sequence ID" value="NZ_BMYX01000004.1"/>
</dbReference>
<dbReference type="InterPro" id="IPR004090">
    <property type="entry name" value="Chemotax_Me-accpt_rcpt"/>
</dbReference>
<evidence type="ECO:0000313" key="13">
    <source>
        <dbReference type="EMBL" id="GGY09513.1"/>
    </source>
</evidence>
<evidence type="ECO:0000256" key="2">
    <source>
        <dbReference type="ARBA" id="ARBA00022475"/>
    </source>
</evidence>
<dbReference type="PRINTS" id="PR00260">
    <property type="entry name" value="CHEMTRNSDUCR"/>
</dbReference>
<dbReference type="SMART" id="SM00283">
    <property type="entry name" value="MA"/>
    <property type="match status" value="1"/>
</dbReference>
<dbReference type="CDD" id="cd12912">
    <property type="entry name" value="PDC2_MCP_like"/>
    <property type="match status" value="1"/>
</dbReference>
<dbReference type="GO" id="GO:0007165">
    <property type="term" value="P:signal transduction"/>
    <property type="evidence" value="ECO:0007669"/>
    <property type="project" value="UniProtKB-KW"/>
</dbReference>
<sequence>MKTLKARLIALNTLLMVVTGLVLVSLSIVNMRGEILQGVDREFAALLGGQTAVVRTWVAEKTAHIANQADIAAEADALRFLRQGAKSGGFFVNYIGFSDGRTVFSDGWQAPADYNAPSRDWYRQATAAGRPIVTRPYLDEATKKLTVTLAAPFAGPAGTGVVAGDVFVGELVRSVLQAKPRGDGLTFIVDRKGTIIAHPKADLALTPIAAVAPELDGPALEAMAGNPATREVTVDGRVQLMALQPIPGTDWLMGAQTDKAAILAPLDRLVATVAGLSAVAILLMIPLSGWVFGRMLRGLADLQAAMTRIAGEDADLSCRLKDDGQDEIAATARAFNLFVAGLNTLFGNLMKRATGLIGGVADGNRLIESAAAASRQMADASSTNAATLEEITVSIAHIADNALSADALVQSTGDTLRQSAGTANRLSAQMLDTLDRISRLESMLASLGKRSEEISGSTEEIRDIADQTNLLALNAAIEAARAGEQGRGFSVVADEVRQLAERTAHATRDITALIGAIHQDTACAVEDIRSTAAAVAEGERLGRESADSIGTVEAAMREIAAAMNAISLSTREQHEASVQLAQSTETINNQVQSNDELLQRLFAALQQLSREAGDMEAELERFKL</sequence>